<dbReference type="GO" id="GO:0015505">
    <property type="term" value="F:uracil:monoatomic cation symporter activity"/>
    <property type="evidence" value="ECO:0007669"/>
    <property type="project" value="TreeGrafter"/>
</dbReference>
<evidence type="ECO:0000256" key="8">
    <source>
        <dbReference type="ARBA" id="ARBA00023136"/>
    </source>
</evidence>
<protein>
    <recommendedName>
        <fullName evidence="12">Ureide permease</fullName>
    </recommendedName>
</protein>
<keyword evidence="6" id="KW-0067">ATP-binding</keyword>
<evidence type="ECO:0000256" key="2">
    <source>
        <dbReference type="ARBA" id="ARBA00005931"/>
    </source>
</evidence>
<keyword evidence="3" id="KW-0813">Transport</keyword>
<dbReference type="Pfam" id="PF07168">
    <property type="entry name" value="Ureide_permease"/>
    <property type="match status" value="1"/>
</dbReference>
<evidence type="ECO:0000256" key="9">
    <source>
        <dbReference type="SAM" id="Phobius"/>
    </source>
</evidence>
<evidence type="ECO:0000313" key="11">
    <source>
        <dbReference type="Proteomes" id="UP000636709"/>
    </source>
</evidence>
<feature type="transmembrane region" description="Helical" evidence="9">
    <location>
        <begin position="238"/>
        <end position="256"/>
    </location>
</feature>
<sequence>MPVLIEDRGGTVALLLVSLFFHGTWPALITLLERRGRLPQHTCLDYSITNLLAAVIMALVLGQATENSNGTEKFFSQLAQDNWPSVLFAMAGGIALGLANLLLQYSIPFLGLSVATVILTCLGVVIGTTMNYFIDGRINQAVILFPGVGCFLIAALLGSSVHASNFKDAENKLSMSGNQSCNGTNNCFAGMVVPDPAELENGHARPCNTISQAKVGTAEFIIQVEERRSIKVFGSDKWLGIGLVFLTAVCASLSFVGSNLVTKDQWHTLRNGTPHLVVYTVFFYFSVSCFVLEVCLNVWFLYQPRAGVPASTIGAYTMDWKGRNWALVAGLLCGFGNGFKLMGAQAAGYAASDAVLALPLVSTVWAVVLFGEYRRSSRRTYLLLTPMLSMFAIGLAALIASAGHRKAS</sequence>
<feature type="transmembrane region" description="Helical" evidence="9">
    <location>
        <begin position="83"/>
        <end position="103"/>
    </location>
</feature>
<evidence type="ECO:0000256" key="4">
    <source>
        <dbReference type="ARBA" id="ARBA00022692"/>
    </source>
</evidence>
<evidence type="ECO:0008006" key="12">
    <source>
        <dbReference type="Google" id="ProtNLM"/>
    </source>
</evidence>
<dbReference type="InterPro" id="IPR009834">
    <property type="entry name" value="Ureide_permease"/>
</dbReference>
<comment type="subcellular location">
    <subcellularLocation>
        <location evidence="1">Membrane</location>
        <topology evidence="1">Multi-pass membrane protein</topology>
    </subcellularLocation>
</comment>
<keyword evidence="8 9" id="KW-0472">Membrane</keyword>
<gene>
    <name evidence="10" type="ORF">HU200_057188</name>
</gene>
<feature type="transmembrane region" description="Helical" evidence="9">
    <location>
        <begin position="12"/>
        <end position="32"/>
    </location>
</feature>
<proteinExistence type="inferred from homology"/>
<feature type="transmembrane region" description="Helical" evidence="9">
    <location>
        <begin position="110"/>
        <end position="134"/>
    </location>
</feature>
<dbReference type="Proteomes" id="UP000636709">
    <property type="component" value="Unassembled WGS sequence"/>
</dbReference>
<dbReference type="PANTHER" id="PTHR31081">
    <property type="entry name" value="UREIDE PERMEASE 1-RELATED-RELATED"/>
    <property type="match status" value="1"/>
</dbReference>
<evidence type="ECO:0000256" key="5">
    <source>
        <dbReference type="ARBA" id="ARBA00022741"/>
    </source>
</evidence>
<dbReference type="AlphaFoldDB" id="A0A835E568"/>
<keyword evidence="7 9" id="KW-1133">Transmembrane helix</keyword>
<keyword evidence="4 9" id="KW-0812">Transmembrane</keyword>
<keyword evidence="5" id="KW-0547">Nucleotide-binding</keyword>
<feature type="transmembrane region" description="Helical" evidence="9">
    <location>
        <begin position="382"/>
        <end position="402"/>
    </location>
</feature>
<keyword evidence="11" id="KW-1185">Reference proteome</keyword>
<evidence type="ECO:0000256" key="1">
    <source>
        <dbReference type="ARBA" id="ARBA00004141"/>
    </source>
</evidence>
<dbReference type="PANTHER" id="PTHR31081:SF8">
    <property type="entry name" value="OS12G0503300 PROTEIN"/>
    <property type="match status" value="1"/>
</dbReference>
<evidence type="ECO:0000313" key="10">
    <source>
        <dbReference type="EMBL" id="KAF8661086.1"/>
    </source>
</evidence>
<organism evidence="10 11">
    <name type="scientific">Digitaria exilis</name>
    <dbReference type="NCBI Taxonomy" id="1010633"/>
    <lineage>
        <taxon>Eukaryota</taxon>
        <taxon>Viridiplantae</taxon>
        <taxon>Streptophyta</taxon>
        <taxon>Embryophyta</taxon>
        <taxon>Tracheophyta</taxon>
        <taxon>Spermatophyta</taxon>
        <taxon>Magnoliopsida</taxon>
        <taxon>Liliopsida</taxon>
        <taxon>Poales</taxon>
        <taxon>Poaceae</taxon>
        <taxon>PACMAD clade</taxon>
        <taxon>Panicoideae</taxon>
        <taxon>Panicodae</taxon>
        <taxon>Paniceae</taxon>
        <taxon>Anthephorinae</taxon>
        <taxon>Digitaria</taxon>
    </lineage>
</organism>
<feature type="transmembrane region" description="Helical" evidence="9">
    <location>
        <begin position="276"/>
        <end position="302"/>
    </location>
</feature>
<dbReference type="GO" id="GO:0005524">
    <property type="term" value="F:ATP binding"/>
    <property type="evidence" value="ECO:0007669"/>
    <property type="project" value="UniProtKB-KW"/>
</dbReference>
<name>A0A835E568_9POAL</name>
<accession>A0A835E568</accession>
<comment type="similarity">
    <text evidence="2">Belongs to the plant ureide permease (TC 2.A.7.19) family.</text>
</comment>
<dbReference type="InterPro" id="IPR030189">
    <property type="entry name" value="UPS_plant"/>
</dbReference>
<reference evidence="10" key="1">
    <citation type="submission" date="2020-07" db="EMBL/GenBank/DDBJ databases">
        <title>Genome sequence and genetic diversity analysis of an under-domesticated orphan crop, white fonio (Digitaria exilis).</title>
        <authorList>
            <person name="Bennetzen J.L."/>
            <person name="Chen S."/>
            <person name="Ma X."/>
            <person name="Wang X."/>
            <person name="Yssel A.E.J."/>
            <person name="Chaluvadi S.R."/>
            <person name="Johnson M."/>
            <person name="Gangashetty P."/>
            <person name="Hamidou F."/>
            <person name="Sanogo M.D."/>
            <person name="Zwaenepoel A."/>
            <person name="Wallace J."/>
            <person name="Van De Peer Y."/>
            <person name="Van Deynze A."/>
        </authorList>
    </citation>
    <scope>NUCLEOTIDE SEQUENCE</scope>
    <source>
        <tissue evidence="10">Leaves</tissue>
    </source>
</reference>
<dbReference type="GO" id="GO:0005274">
    <property type="term" value="F:allantoin:proton symporter activity"/>
    <property type="evidence" value="ECO:0007669"/>
    <property type="project" value="TreeGrafter"/>
</dbReference>
<evidence type="ECO:0000256" key="3">
    <source>
        <dbReference type="ARBA" id="ARBA00022448"/>
    </source>
</evidence>
<dbReference type="EMBL" id="JACEFO010002416">
    <property type="protein sequence ID" value="KAF8661086.1"/>
    <property type="molecule type" value="Genomic_DNA"/>
</dbReference>
<evidence type="ECO:0000256" key="6">
    <source>
        <dbReference type="ARBA" id="ARBA00022840"/>
    </source>
</evidence>
<dbReference type="OrthoDB" id="1910534at2759"/>
<feature type="transmembrane region" description="Helical" evidence="9">
    <location>
        <begin position="44"/>
        <end position="63"/>
    </location>
</feature>
<evidence type="ECO:0000256" key="7">
    <source>
        <dbReference type="ARBA" id="ARBA00022989"/>
    </source>
</evidence>
<dbReference type="GO" id="GO:0016020">
    <property type="term" value="C:membrane"/>
    <property type="evidence" value="ECO:0007669"/>
    <property type="project" value="UniProtKB-SubCell"/>
</dbReference>
<feature type="transmembrane region" description="Helical" evidence="9">
    <location>
        <begin position="140"/>
        <end position="158"/>
    </location>
</feature>
<comment type="caution">
    <text evidence="10">The sequence shown here is derived from an EMBL/GenBank/DDBJ whole genome shotgun (WGS) entry which is preliminary data.</text>
</comment>
<feature type="transmembrane region" description="Helical" evidence="9">
    <location>
        <begin position="323"/>
        <end position="343"/>
    </location>
</feature>
<feature type="transmembrane region" description="Helical" evidence="9">
    <location>
        <begin position="349"/>
        <end position="370"/>
    </location>
</feature>